<sequence length="215" mass="22960">MDGQISEQAAAADLALYPGPGPDGRLALRLVHGVALVYIAWLAVAFSLVAADRGDSAQHLEPHVGAVLVGTFALVLVFTRREWLSRMEGRLESSAASSPNGVFPVVLVLASIVPAEAPAGLHALLQVVMIATGLAYFLPIWSADSAKRAARPLLWLAAVSEGLLVIGFALAGEPTELRGSTIYGAIVVWVYTALGWLMPRGSRWWWWREPSAGRV</sequence>
<gene>
    <name evidence="2" type="ORF">Pla133_40610</name>
</gene>
<feature type="transmembrane region" description="Helical" evidence="1">
    <location>
        <begin position="30"/>
        <end position="51"/>
    </location>
</feature>
<keyword evidence="1" id="KW-0472">Membrane</keyword>
<keyword evidence="3" id="KW-1185">Reference proteome</keyword>
<keyword evidence="1" id="KW-0812">Transmembrane</keyword>
<dbReference type="RefSeq" id="WP_145068396.1">
    <property type="nucleotide sequence ID" value="NZ_CP036287.1"/>
</dbReference>
<evidence type="ECO:0000256" key="1">
    <source>
        <dbReference type="SAM" id="Phobius"/>
    </source>
</evidence>
<dbReference type="AlphaFoldDB" id="A0A518BPR0"/>
<protein>
    <submittedName>
        <fullName evidence="2">Uncharacterized protein</fullName>
    </submittedName>
</protein>
<name>A0A518BPR0_9BACT</name>
<feature type="transmembrane region" description="Helical" evidence="1">
    <location>
        <begin position="177"/>
        <end position="198"/>
    </location>
</feature>
<keyword evidence="1" id="KW-1133">Transmembrane helix</keyword>
<organism evidence="2 3">
    <name type="scientific">Engelhardtia mirabilis</name>
    <dbReference type="NCBI Taxonomy" id="2528011"/>
    <lineage>
        <taxon>Bacteria</taxon>
        <taxon>Pseudomonadati</taxon>
        <taxon>Planctomycetota</taxon>
        <taxon>Planctomycetia</taxon>
        <taxon>Planctomycetia incertae sedis</taxon>
        <taxon>Engelhardtia</taxon>
    </lineage>
</organism>
<evidence type="ECO:0000313" key="3">
    <source>
        <dbReference type="Proteomes" id="UP000316921"/>
    </source>
</evidence>
<evidence type="ECO:0000313" key="2">
    <source>
        <dbReference type="EMBL" id="QDU68946.1"/>
    </source>
</evidence>
<feature type="transmembrane region" description="Helical" evidence="1">
    <location>
        <begin position="63"/>
        <end position="79"/>
    </location>
</feature>
<feature type="transmembrane region" description="Helical" evidence="1">
    <location>
        <begin position="123"/>
        <end position="141"/>
    </location>
</feature>
<dbReference type="KEGG" id="pbap:Pla133_40610"/>
<dbReference type="Proteomes" id="UP000316921">
    <property type="component" value="Chromosome"/>
</dbReference>
<reference evidence="2 3" key="1">
    <citation type="submission" date="2019-02" db="EMBL/GenBank/DDBJ databases">
        <title>Deep-cultivation of Planctomycetes and their phenomic and genomic characterization uncovers novel biology.</title>
        <authorList>
            <person name="Wiegand S."/>
            <person name="Jogler M."/>
            <person name="Boedeker C."/>
            <person name="Pinto D."/>
            <person name="Vollmers J."/>
            <person name="Rivas-Marin E."/>
            <person name="Kohn T."/>
            <person name="Peeters S.H."/>
            <person name="Heuer A."/>
            <person name="Rast P."/>
            <person name="Oberbeckmann S."/>
            <person name="Bunk B."/>
            <person name="Jeske O."/>
            <person name="Meyerdierks A."/>
            <person name="Storesund J.E."/>
            <person name="Kallscheuer N."/>
            <person name="Luecker S."/>
            <person name="Lage O.M."/>
            <person name="Pohl T."/>
            <person name="Merkel B.J."/>
            <person name="Hornburger P."/>
            <person name="Mueller R.-W."/>
            <person name="Bruemmer F."/>
            <person name="Labrenz M."/>
            <person name="Spormann A.M."/>
            <person name="Op den Camp H."/>
            <person name="Overmann J."/>
            <person name="Amann R."/>
            <person name="Jetten M.S.M."/>
            <person name="Mascher T."/>
            <person name="Medema M.H."/>
            <person name="Devos D.P."/>
            <person name="Kaster A.-K."/>
            <person name="Ovreas L."/>
            <person name="Rohde M."/>
            <person name="Galperin M.Y."/>
            <person name="Jogler C."/>
        </authorList>
    </citation>
    <scope>NUCLEOTIDE SEQUENCE [LARGE SCALE GENOMIC DNA]</scope>
    <source>
        <strain evidence="2 3">Pla133</strain>
    </source>
</reference>
<feature type="transmembrane region" description="Helical" evidence="1">
    <location>
        <begin position="153"/>
        <end position="171"/>
    </location>
</feature>
<feature type="transmembrane region" description="Helical" evidence="1">
    <location>
        <begin position="100"/>
        <end position="117"/>
    </location>
</feature>
<dbReference type="EMBL" id="CP036287">
    <property type="protein sequence ID" value="QDU68946.1"/>
    <property type="molecule type" value="Genomic_DNA"/>
</dbReference>
<proteinExistence type="predicted"/>
<accession>A0A518BPR0</accession>